<feature type="non-terminal residue" evidence="1">
    <location>
        <position position="1"/>
    </location>
</feature>
<organism evidence="1">
    <name type="scientific">uncultured Cytophagales bacterium</name>
    <dbReference type="NCBI Taxonomy" id="158755"/>
    <lineage>
        <taxon>Bacteria</taxon>
        <taxon>Pseudomonadati</taxon>
        <taxon>Bacteroidota</taxon>
        <taxon>Sphingobacteriia</taxon>
        <taxon>Sphingobacteriales</taxon>
        <taxon>environmental samples</taxon>
    </lineage>
</organism>
<proteinExistence type="predicted"/>
<dbReference type="EMBL" id="CADCTQ010000447">
    <property type="protein sequence ID" value="CAA9300656.1"/>
    <property type="molecule type" value="Genomic_DNA"/>
</dbReference>
<name>A0A6J4KAS4_9SPHI</name>
<sequence>DWGDQCFALGKKIRCPGKKRKYLLTLFAFRRAGGYIYV</sequence>
<protein>
    <submittedName>
        <fullName evidence="1">Uncharacterized protein</fullName>
    </submittedName>
</protein>
<evidence type="ECO:0000313" key="1">
    <source>
        <dbReference type="EMBL" id="CAA9300656.1"/>
    </source>
</evidence>
<accession>A0A6J4KAS4</accession>
<gene>
    <name evidence="1" type="ORF">AVDCRST_MAG56-5397</name>
</gene>
<feature type="non-terminal residue" evidence="1">
    <location>
        <position position="38"/>
    </location>
</feature>
<dbReference type="AlphaFoldDB" id="A0A6J4KAS4"/>
<reference evidence="1" key="1">
    <citation type="submission" date="2020-02" db="EMBL/GenBank/DDBJ databases">
        <authorList>
            <person name="Meier V. D."/>
        </authorList>
    </citation>
    <scope>NUCLEOTIDE SEQUENCE</scope>
    <source>
        <strain evidence="1">AVDCRST_MAG56</strain>
    </source>
</reference>